<keyword evidence="2" id="KW-1185">Reference proteome</keyword>
<sequence length="176" mass="20644">MSKVKILKCIKQKILIVMLWDYTMNERKEKRELQTQYIYKNIDPEKKECIQAAVEHFGIKVKFVRNYKDAIEKLLKQKRPGFCNYYAVWIIGGPGIGILPDKSKHVNLVGQFIEVLTRFWKNGGASVFWTESDPIYSQVNEFLKKNGFKFQLEGNHKGYQTLYPSETDDLKKDVDI</sequence>
<evidence type="ECO:0000313" key="2">
    <source>
        <dbReference type="Proteomes" id="UP001470230"/>
    </source>
</evidence>
<name>A0ABR2KLJ7_9EUKA</name>
<evidence type="ECO:0000313" key="1">
    <source>
        <dbReference type="EMBL" id="KAK8891693.1"/>
    </source>
</evidence>
<gene>
    <name evidence="1" type="ORF">M9Y10_028913</name>
</gene>
<protein>
    <submittedName>
        <fullName evidence="1">Uncharacterized protein</fullName>
    </submittedName>
</protein>
<dbReference type="Proteomes" id="UP001470230">
    <property type="component" value="Unassembled WGS sequence"/>
</dbReference>
<dbReference type="EMBL" id="JAPFFF010000004">
    <property type="protein sequence ID" value="KAK8891693.1"/>
    <property type="molecule type" value="Genomic_DNA"/>
</dbReference>
<reference evidence="1 2" key="1">
    <citation type="submission" date="2024-04" db="EMBL/GenBank/DDBJ databases">
        <title>Tritrichomonas musculus Genome.</title>
        <authorList>
            <person name="Alves-Ferreira E."/>
            <person name="Grigg M."/>
            <person name="Lorenzi H."/>
            <person name="Galac M."/>
        </authorList>
    </citation>
    <scope>NUCLEOTIDE SEQUENCE [LARGE SCALE GENOMIC DNA]</scope>
    <source>
        <strain evidence="1 2">EAF2021</strain>
    </source>
</reference>
<accession>A0ABR2KLJ7</accession>
<proteinExistence type="predicted"/>
<comment type="caution">
    <text evidence="1">The sequence shown here is derived from an EMBL/GenBank/DDBJ whole genome shotgun (WGS) entry which is preliminary data.</text>
</comment>
<organism evidence="1 2">
    <name type="scientific">Tritrichomonas musculus</name>
    <dbReference type="NCBI Taxonomy" id="1915356"/>
    <lineage>
        <taxon>Eukaryota</taxon>
        <taxon>Metamonada</taxon>
        <taxon>Parabasalia</taxon>
        <taxon>Tritrichomonadida</taxon>
        <taxon>Tritrichomonadidae</taxon>
        <taxon>Tritrichomonas</taxon>
    </lineage>
</organism>